<evidence type="ECO:0000313" key="3">
    <source>
        <dbReference type="Proteomes" id="UP000239494"/>
    </source>
</evidence>
<comment type="caution">
    <text evidence="2">The sequence shown here is derived from an EMBL/GenBank/DDBJ whole genome shotgun (WGS) entry which is preliminary data.</text>
</comment>
<name>A0A2T0TM05_9PSEU</name>
<evidence type="ECO:0000256" key="1">
    <source>
        <dbReference type="SAM" id="Phobius"/>
    </source>
</evidence>
<feature type="transmembrane region" description="Helical" evidence="1">
    <location>
        <begin position="32"/>
        <end position="50"/>
    </location>
</feature>
<dbReference type="AlphaFoldDB" id="A0A2T0TM05"/>
<sequence length="53" mass="5107">MTFNVTVLGVGALFGLAGVVSGRKAGHQGATALSGTALTVAVLVVVYFLAGGS</sequence>
<proteinExistence type="predicted"/>
<keyword evidence="3" id="KW-1185">Reference proteome</keyword>
<dbReference type="RefSeq" id="WP_170155682.1">
    <property type="nucleotide sequence ID" value="NZ_PVTF01000001.1"/>
</dbReference>
<keyword evidence="1" id="KW-0472">Membrane</keyword>
<reference evidence="2 3" key="1">
    <citation type="submission" date="2018-03" db="EMBL/GenBank/DDBJ databases">
        <title>Genomic Encyclopedia of Archaeal and Bacterial Type Strains, Phase II (KMG-II): from individual species to whole genera.</title>
        <authorList>
            <person name="Goeker M."/>
        </authorList>
    </citation>
    <scope>NUCLEOTIDE SEQUENCE [LARGE SCALE GENOMIC DNA]</scope>
    <source>
        <strain evidence="2 3">DSM 44720</strain>
    </source>
</reference>
<gene>
    <name evidence="2" type="ORF">CLV43_101954</name>
</gene>
<organism evidence="2 3">
    <name type="scientific">Umezawaea tangerina</name>
    <dbReference type="NCBI Taxonomy" id="84725"/>
    <lineage>
        <taxon>Bacteria</taxon>
        <taxon>Bacillati</taxon>
        <taxon>Actinomycetota</taxon>
        <taxon>Actinomycetes</taxon>
        <taxon>Pseudonocardiales</taxon>
        <taxon>Pseudonocardiaceae</taxon>
        <taxon>Umezawaea</taxon>
    </lineage>
</organism>
<dbReference type="Proteomes" id="UP000239494">
    <property type="component" value="Unassembled WGS sequence"/>
</dbReference>
<accession>A0A2T0TM05</accession>
<keyword evidence="1" id="KW-1133">Transmembrane helix</keyword>
<dbReference type="EMBL" id="PVTF01000001">
    <property type="protein sequence ID" value="PRY46675.1"/>
    <property type="molecule type" value="Genomic_DNA"/>
</dbReference>
<evidence type="ECO:0000313" key="2">
    <source>
        <dbReference type="EMBL" id="PRY46675.1"/>
    </source>
</evidence>
<protein>
    <submittedName>
        <fullName evidence="2">Uncharacterized protein</fullName>
    </submittedName>
</protein>
<keyword evidence="1" id="KW-0812">Transmembrane</keyword>